<sequence length="88" mass="10206">MRLMAGLTAASLKKHPSLIPLYFFVGSGCLAAGLYTLRLCVSTPDVSFDRKNNQFPYLKWDPTHQYKFYSPIRDYSKEKFPEERPKID</sequence>
<protein>
    <recommendedName>
        <fullName evidence="4">NADH dehydrogenase [ubiquinone] 1 alpha subcomplex subunit 4</fullName>
    </recommendedName>
</protein>
<evidence type="ECO:0000256" key="1">
    <source>
        <dbReference type="SAM" id="Phobius"/>
    </source>
</evidence>
<organism evidence="2 3">
    <name type="scientific">Sinanodonta woodiana</name>
    <name type="common">Chinese pond mussel</name>
    <name type="synonym">Anodonta woodiana</name>
    <dbReference type="NCBI Taxonomy" id="1069815"/>
    <lineage>
        <taxon>Eukaryota</taxon>
        <taxon>Metazoa</taxon>
        <taxon>Spiralia</taxon>
        <taxon>Lophotrochozoa</taxon>
        <taxon>Mollusca</taxon>
        <taxon>Bivalvia</taxon>
        <taxon>Autobranchia</taxon>
        <taxon>Heteroconchia</taxon>
        <taxon>Palaeoheterodonta</taxon>
        <taxon>Unionida</taxon>
        <taxon>Unionoidea</taxon>
        <taxon>Unionidae</taxon>
        <taxon>Unioninae</taxon>
        <taxon>Sinanodonta</taxon>
    </lineage>
</organism>
<dbReference type="PANTHER" id="PTHR14256">
    <property type="entry name" value="NADH-UBIQUINONE OXIDOREDUCTASE MLRQ SUBUNIT"/>
    <property type="match status" value="1"/>
</dbReference>
<name>A0ABD3TME8_SINWO</name>
<dbReference type="EMBL" id="JBJQND010000018">
    <property type="protein sequence ID" value="KAL3837535.1"/>
    <property type="molecule type" value="Genomic_DNA"/>
</dbReference>
<dbReference type="AlphaFoldDB" id="A0ABD3TME8"/>
<gene>
    <name evidence="2" type="ORF">ACJMK2_022883</name>
</gene>
<comment type="caution">
    <text evidence="2">The sequence shown here is derived from an EMBL/GenBank/DDBJ whole genome shotgun (WGS) entry which is preliminary data.</text>
</comment>
<keyword evidence="1" id="KW-1133">Transmembrane helix</keyword>
<dbReference type="InterPro" id="IPR010530">
    <property type="entry name" value="B12D"/>
</dbReference>
<dbReference type="PROSITE" id="PS51257">
    <property type="entry name" value="PROKAR_LIPOPROTEIN"/>
    <property type="match status" value="1"/>
</dbReference>
<accession>A0ABD3TME8</accession>
<keyword evidence="1" id="KW-0812">Transmembrane</keyword>
<proteinExistence type="predicted"/>
<evidence type="ECO:0000313" key="2">
    <source>
        <dbReference type="EMBL" id="KAL3837535.1"/>
    </source>
</evidence>
<dbReference type="PANTHER" id="PTHR14256:SF1">
    <property type="entry name" value="GEO09626P1"/>
    <property type="match status" value="1"/>
</dbReference>
<reference evidence="2 3" key="1">
    <citation type="submission" date="2024-11" db="EMBL/GenBank/DDBJ databases">
        <title>Chromosome-level genome assembly of the freshwater bivalve Anodonta woodiana.</title>
        <authorList>
            <person name="Chen X."/>
        </authorList>
    </citation>
    <scope>NUCLEOTIDE SEQUENCE [LARGE SCALE GENOMIC DNA]</scope>
    <source>
        <strain evidence="2">MN2024</strain>
        <tissue evidence="2">Gills</tissue>
    </source>
</reference>
<keyword evidence="1" id="KW-0472">Membrane</keyword>
<feature type="transmembrane region" description="Helical" evidence="1">
    <location>
        <begin position="20"/>
        <end position="41"/>
    </location>
</feature>
<evidence type="ECO:0008006" key="4">
    <source>
        <dbReference type="Google" id="ProtNLM"/>
    </source>
</evidence>
<keyword evidence="3" id="KW-1185">Reference proteome</keyword>
<evidence type="ECO:0000313" key="3">
    <source>
        <dbReference type="Proteomes" id="UP001634394"/>
    </source>
</evidence>
<dbReference type="Proteomes" id="UP001634394">
    <property type="component" value="Unassembled WGS sequence"/>
</dbReference>
<dbReference type="Pfam" id="PF06522">
    <property type="entry name" value="B12D"/>
    <property type="match status" value="1"/>
</dbReference>